<dbReference type="RefSeq" id="XP_018141270.1">
    <property type="nucleotide sequence ID" value="XM_018288159.1"/>
</dbReference>
<feature type="transmembrane region" description="Helical" evidence="6">
    <location>
        <begin position="180"/>
        <end position="205"/>
    </location>
</feature>
<feature type="transmembrane region" description="Helical" evidence="6">
    <location>
        <begin position="299"/>
        <end position="317"/>
    </location>
</feature>
<dbReference type="KEGG" id="pchm:VFPPC_09659"/>
<evidence type="ECO:0000313" key="8">
    <source>
        <dbReference type="EMBL" id="OAQ63690.1"/>
    </source>
</evidence>
<feature type="transmembrane region" description="Helical" evidence="6">
    <location>
        <begin position="411"/>
        <end position="432"/>
    </location>
</feature>
<dbReference type="STRING" id="1380566.A0A179FEF5"/>
<feature type="transmembrane region" description="Helical" evidence="6">
    <location>
        <begin position="364"/>
        <end position="390"/>
    </location>
</feature>
<keyword evidence="3 6" id="KW-0812">Transmembrane</keyword>
<organism evidence="8 9">
    <name type="scientific">Pochonia chlamydosporia 170</name>
    <dbReference type="NCBI Taxonomy" id="1380566"/>
    <lineage>
        <taxon>Eukaryota</taxon>
        <taxon>Fungi</taxon>
        <taxon>Dikarya</taxon>
        <taxon>Ascomycota</taxon>
        <taxon>Pezizomycotina</taxon>
        <taxon>Sordariomycetes</taxon>
        <taxon>Hypocreomycetidae</taxon>
        <taxon>Hypocreales</taxon>
        <taxon>Clavicipitaceae</taxon>
        <taxon>Pochonia</taxon>
    </lineage>
</organism>
<keyword evidence="5 6" id="KW-0472">Membrane</keyword>
<evidence type="ECO:0000256" key="1">
    <source>
        <dbReference type="ARBA" id="ARBA00004141"/>
    </source>
</evidence>
<evidence type="ECO:0000256" key="6">
    <source>
        <dbReference type="SAM" id="Phobius"/>
    </source>
</evidence>
<evidence type="ECO:0000313" key="9">
    <source>
        <dbReference type="Proteomes" id="UP000078397"/>
    </source>
</evidence>
<dbReference type="Pfam" id="PF01490">
    <property type="entry name" value="Aa_trans"/>
    <property type="match status" value="1"/>
</dbReference>
<evidence type="ECO:0000256" key="3">
    <source>
        <dbReference type="ARBA" id="ARBA00022692"/>
    </source>
</evidence>
<feature type="transmembrane region" description="Helical" evidence="6">
    <location>
        <begin position="157"/>
        <end position="173"/>
    </location>
</feature>
<evidence type="ECO:0000256" key="5">
    <source>
        <dbReference type="ARBA" id="ARBA00023136"/>
    </source>
</evidence>
<keyword evidence="4 6" id="KW-1133">Transmembrane helix</keyword>
<dbReference type="PANTHER" id="PTHR22950">
    <property type="entry name" value="AMINO ACID TRANSPORTER"/>
    <property type="match status" value="1"/>
</dbReference>
<dbReference type="InterPro" id="IPR013057">
    <property type="entry name" value="AA_transpt_TM"/>
</dbReference>
<gene>
    <name evidence="8" type="ORF">VFPPC_09659</name>
</gene>
<dbReference type="Proteomes" id="UP000078397">
    <property type="component" value="Unassembled WGS sequence"/>
</dbReference>
<dbReference type="EMBL" id="LSBJ02000006">
    <property type="protein sequence ID" value="OAQ63690.1"/>
    <property type="molecule type" value="Genomic_DNA"/>
</dbReference>
<feature type="transmembrane region" description="Helical" evidence="6">
    <location>
        <begin position="256"/>
        <end position="279"/>
    </location>
</feature>
<feature type="transmembrane region" description="Helical" evidence="6">
    <location>
        <begin position="338"/>
        <end position="358"/>
    </location>
</feature>
<reference evidence="8 9" key="1">
    <citation type="journal article" date="2016" name="PLoS Pathog.">
        <title>Biosynthesis of antibiotic leucinostatins in bio-control fungus Purpureocillium lilacinum and their inhibition on phytophthora revealed by genome mining.</title>
        <authorList>
            <person name="Wang G."/>
            <person name="Liu Z."/>
            <person name="Lin R."/>
            <person name="Li E."/>
            <person name="Mao Z."/>
            <person name="Ling J."/>
            <person name="Yang Y."/>
            <person name="Yin W.B."/>
            <person name="Xie B."/>
        </authorList>
    </citation>
    <scope>NUCLEOTIDE SEQUENCE [LARGE SCALE GENOMIC DNA]</scope>
    <source>
        <strain evidence="8">170</strain>
    </source>
</reference>
<dbReference type="GeneID" id="28852153"/>
<keyword evidence="9" id="KW-1185">Reference proteome</keyword>
<evidence type="ECO:0000256" key="2">
    <source>
        <dbReference type="ARBA" id="ARBA00008066"/>
    </source>
</evidence>
<feature type="transmembrane region" description="Helical" evidence="6">
    <location>
        <begin position="43"/>
        <end position="63"/>
    </location>
</feature>
<comment type="subcellular location">
    <subcellularLocation>
        <location evidence="1">Membrane</location>
        <topology evidence="1">Multi-pass membrane protein</topology>
    </subcellularLocation>
</comment>
<comment type="caution">
    <text evidence="8">The sequence shown here is derived from an EMBL/GenBank/DDBJ whole genome shotgun (WGS) entry which is preliminary data.</text>
</comment>
<proteinExistence type="inferred from homology"/>
<dbReference type="OrthoDB" id="40134at2759"/>
<dbReference type="PANTHER" id="PTHR22950:SF479">
    <property type="entry name" value="AMINO ACID TRANSPORTER (EUROFUNG)-RELATED"/>
    <property type="match status" value="1"/>
</dbReference>
<sequence>MTASRVEEKQAPIRADWADRTPTDHDKVDVFGPEDQHDIKYKVLSWPLVAVLMIAEIVSNGMLSLPSSLAQVGMVPGLIIIVFLGVFATYTSWLLVRFKLRHPEVHTMGDAGFIMFGPIGREIMAFGTLCFSIFACGGQLLAGQIALAALTDNRLCLMLYTGIFAIPTLLCSLPRTFHGLSWISIASVLSIFVAGVVGMAAAGIAPDPNRSVEVAVASDFYTAFVSITNPVFSFAGHFMFFVLVSEMKEPRHAMRAAYTLQSFATVFYAIFAGVTYGYIGSTVKSPSFSSLPPYWQKVSYGIALPNLLLAGALYAHTASKVIFVRIFRHSKHLHSHTIIGWSVWIGLVLLANGLSFLLAVGVPIFNYLIGIAASLFAAWFTYGIAGMFWLHDAYHDGPGFYAWRRQWAQTALAIATILSGAFICVAGLYVTIRGIIDAYASGQLPPPFTC</sequence>
<accession>A0A179FEF5</accession>
<comment type="similarity">
    <text evidence="2">Belongs to the amino acid/polyamine transporter 2 family.</text>
</comment>
<dbReference type="AlphaFoldDB" id="A0A179FEF5"/>
<evidence type="ECO:0000259" key="7">
    <source>
        <dbReference type="Pfam" id="PF01490"/>
    </source>
</evidence>
<name>A0A179FEF5_METCM</name>
<feature type="transmembrane region" description="Helical" evidence="6">
    <location>
        <begin position="75"/>
        <end position="96"/>
    </location>
</feature>
<protein>
    <submittedName>
        <fullName evidence="8">Amino acid transporter</fullName>
    </submittedName>
</protein>
<feature type="transmembrane region" description="Helical" evidence="6">
    <location>
        <begin position="220"/>
        <end position="244"/>
    </location>
</feature>
<evidence type="ECO:0000256" key="4">
    <source>
        <dbReference type="ARBA" id="ARBA00022989"/>
    </source>
</evidence>
<dbReference type="GO" id="GO:0016020">
    <property type="term" value="C:membrane"/>
    <property type="evidence" value="ECO:0007669"/>
    <property type="project" value="UniProtKB-SubCell"/>
</dbReference>
<dbReference type="GO" id="GO:0015179">
    <property type="term" value="F:L-amino acid transmembrane transporter activity"/>
    <property type="evidence" value="ECO:0007669"/>
    <property type="project" value="TreeGrafter"/>
</dbReference>
<feature type="transmembrane region" description="Helical" evidence="6">
    <location>
        <begin position="123"/>
        <end position="151"/>
    </location>
</feature>
<feature type="domain" description="Amino acid transporter transmembrane" evidence="7">
    <location>
        <begin position="44"/>
        <end position="432"/>
    </location>
</feature>